<dbReference type="Pfam" id="PF12704">
    <property type="entry name" value="MacB_PCD"/>
    <property type="match status" value="1"/>
</dbReference>
<comment type="subcellular location">
    <subcellularLocation>
        <location evidence="1">Cell membrane</location>
        <topology evidence="1">Multi-pass membrane protein</topology>
    </subcellularLocation>
</comment>
<dbReference type="OrthoDB" id="9784014at2"/>
<evidence type="ECO:0000313" key="13">
    <source>
        <dbReference type="Proteomes" id="UP000290037"/>
    </source>
</evidence>
<keyword evidence="2" id="KW-1003">Cell membrane</keyword>
<evidence type="ECO:0000259" key="9">
    <source>
        <dbReference type="Pfam" id="PF12704"/>
    </source>
</evidence>
<feature type="domain" description="ABC3 transporter permease C-terminal" evidence="8">
    <location>
        <begin position="308"/>
        <end position="424"/>
    </location>
</feature>
<reference evidence="10 13" key="3">
    <citation type="submission" date="2018-07" db="EMBL/GenBank/DDBJ databases">
        <title>Leeuwenhoekiella genomics.</title>
        <authorList>
            <person name="Tahon G."/>
            <person name="Willems A."/>
        </authorList>
    </citation>
    <scope>NUCLEOTIDE SEQUENCE [LARGE SCALE GENOMIC DNA]</scope>
    <source>
        <strain evidence="10 13">LMG 24856</strain>
    </source>
</reference>
<sequence>MNIWKISLSNIFHKPLYALLSVLSLSISIGLLLGIQQLDASIKYQFENSLGDVDMVLGAKGSPLQLVLASVLHMDNPTGNISLAEAEKITKNPLIKKAVPISYGDNYQGFRILGSNEEFAGLYEAELAEGREPSKSMEVTLGSTVAEETDLKIGDTFMSSHGLTENTVEVHNHPLTVVGIYKPTYKVIDKLIVTRLESIWDVHEHGENHHEEDEQQAGDEHHDEVEPQEEHNEEAHVSTAPHQEEGHHHEESDKEITAMLVSFRNVMGMLTMPRRINKETNMQAALPNYELERLFNFTGVGVRAVSWIAYIILAISCVTIFISLFKMVRERAFDLALMRTYGASNFQLLRIVAYEGFLLVFVSLLVGVLLSQVGLHFAFSAFKSGYNQDILLKLPYTQMVKTVLLILVMVGIAILLAILPILKMNVSKILSNEK</sequence>
<keyword evidence="3 7" id="KW-0812">Transmembrane</keyword>
<reference evidence="12" key="1">
    <citation type="submission" date="2016-11" db="EMBL/GenBank/DDBJ databases">
        <authorList>
            <person name="Varghese N."/>
            <person name="Submissions S."/>
        </authorList>
    </citation>
    <scope>NUCLEOTIDE SEQUENCE [LARGE SCALE GENOMIC DNA]</scope>
    <source>
        <strain evidence="12">DSM 19859</strain>
    </source>
</reference>
<feature type="transmembrane region" description="Helical" evidence="7">
    <location>
        <begin position="16"/>
        <end position="35"/>
    </location>
</feature>
<evidence type="ECO:0000313" key="12">
    <source>
        <dbReference type="Proteomes" id="UP000184240"/>
    </source>
</evidence>
<organism evidence="11 12">
    <name type="scientific">Leeuwenhoekiella palythoae</name>
    <dbReference type="NCBI Taxonomy" id="573501"/>
    <lineage>
        <taxon>Bacteria</taxon>
        <taxon>Pseudomonadati</taxon>
        <taxon>Bacteroidota</taxon>
        <taxon>Flavobacteriia</taxon>
        <taxon>Flavobacteriales</taxon>
        <taxon>Flavobacteriaceae</taxon>
        <taxon>Leeuwenhoekiella</taxon>
    </lineage>
</organism>
<dbReference type="PANTHER" id="PTHR43738">
    <property type="entry name" value="ABC TRANSPORTER, MEMBRANE PROTEIN"/>
    <property type="match status" value="1"/>
</dbReference>
<dbReference type="AlphaFoldDB" id="A0A1M5ZKW5"/>
<dbReference type="PANTHER" id="PTHR43738:SF2">
    <property type="entry name" value="ABC TRANSPORTER PERMEASE"/>
    <property type="match status" value="1"/>
</dbReference>
<evidence type="ECO:0000256" key="6">
    <source>
        <dbReference type="SAM" id="MobiDB-lite"/>
    </source>
</evidence>
<evidence type="ECO:0000259" key="8">
    <source>
        <dbReference type="Pfam" id="PF02687"/>
    </source>
</evidence>
<evidence type="ECO:0000256" key="3">
    <source>
        <dbReference type="ARBA" id="ARBA00022692"/>
    </source>
</evidence>
<evidence type="ECO:0000256" key="5">
    <source>
        <dbReference type="ARBA" id="ARBA00023136"/>
    </source>
</evidence>
<keyword evidence="4 7" id="KW-1133">Transmembrane helix</keyword>
<reference evidence="11" key="2">
    <citation type="submission" date="2016-11" db="EMBL/GenBank/DDBJ databases">
        <authorList>
            <person name="Jaros S."/>
            <person name="Januszkiewicz K."/>
            <person name="Wedrychowicz H."/>
        </authorList>
    </citation>
    <scope>NUCLEOTIDE SEQUENCE [LARGE SCALE GENOMIC DNA]</scope>
    <source>
        <strain evidence="11">DSM 19859</strain>
    </source>
</reference>
<dbReference type="RefSeq" id="WP_072984800.1">
    <property type="nucleotide sequence ID" value="NZ_FQXT01000006.1"/>
</dbReference>
<dbReference type="InterPro" id="IPR025857">
    <property type="entry name" value="MacB_PCD"/>
</dbReference>
<dbReference type="STRING" id="573501.SAMN04487999_3214"/>
<dbReference type="Proteomes" id="UP000184240">
    <property type="component" value="Unassembled WGS sequence"/>
</dbReference>
<evidence type="ECO:0000256" key="2">
    <source>
        <dbReference type="ARBA" id="ARBA00022475"/>
    </source>
</evidence>
<dbReference type="Pfam" id="PF02687">
    <property type="entry name" value="FtsX"/>
    <property type="match status" value="1"/>
</dbReference>
<feature type="transmembrane region" description="Helical" evidence="7">
    <location>
        <begin position="307"/>
        <end position="328"/>
    </location>
</feature>
<dbReference type="GO" id="GO:0005886">
    <property type="term" value="C:plasma membrane"/>
    <property type="evidence" value="ECO:0007669"/>
    <property type="project" value="UniProtKB-SubCell"/>
</dbReference>
<dbReference type="EMBL" id="FQXT01000006">
    <property type="protein sequence ID" value="SHI24880.1"/>
    <property type="molecule type" value="Genomic_DNA"/>
</dbReference>
<feature type="domain" description="MacB-like periplasmic core" evidence="9">
    <location>
        <begin position="19"/>
        <end position="183"/>
    </location>
</feature>
<dbReference type="Proteomes" id="UP000290037">
    <property type="component" value="Unassembled WGS sequence"/>
</dbReference>
<keyword evidence="13" id="KW-1185">Reference proteome</keyword>
<accession>A0A1M5ZKW5</accession>
<feature type="transmembrane region" description="Helical" evidence="7">
    <location>
        <begin position="348"/>
        <end position="379"/>
    </location>
</feature>
<evidence type="ECO:0000313" key="11">
    <source>
        <dbReference type="EMBL" id="SHI24880.1"/>
    </source>
</evidence>
<dbReference type="InterPro" id="IPR051125">
    <property type="entry name" value="ABC-4/HrtB_transporter"/>
</dbReference>
<feature type="region of interest" description="Disordered" evidence="6">
    <location>
        <begin position="206"/>
        <end position="253"/>
    </location>
</feature>
<keyword evidence="5 7" id="KW-0472">Membrane</keyword>
<evidence type="ECO:0000256" key="7">
    <source>
        <dbReference type="SAM" id="Phobius"/>
    </source>
</evidence>
<gene>
    <name evidence="10" type="ORF">DSM01_3256</name>
    <name evidence="11" type="ORF">SAMN04487999_3214</name>
</gene>
<dbReference type="InterPro" id="IPR003838">
    <property type="entry name" value="ABC3_permease_C"/>
</dbReference>
<protein>
    <submittedName>
        <fullName evidence="10 11">ABC transport system permease protein</fullName>
    </submittedName>
</protein>
<evidence type="ECO:0000256" key="1">
    <source>
        <dbReference type="ARBA" id="ARBA00004651"/>
    </source>
</evidence>
<evidence type="ECO:0000256" key="4">
    <source>
        <dbReference type="ARBA" id="ARBA00022989"/>
    </source>
</evidence>
<evidence type="ECO:0000313" key="10">
    <source>
        <dbReference type="EMBL" id="RXG26938.1"/>
    </source>
</evidence>
<proteinExistence type="predicted"/>
<name>A0A1M5ZKW5_9FLAO</name>
<dbReference type="EMBL" id="QOVN01000010">
    <property type="protein sequence ID" value="RXG26938.1"/>
    <property type="molecule type" value="Genomic_DNA"/>
</dbReference>
<feature type="transmembrane region" description="Helical" evidence="7">
    <location>
        <begin position="399"/>
        <end position="422"/>
    </location>
</feature>